<dbReference type="EMBL" id="LAZR01019824">
    <property type="protein sequence ID" value="KKL91101.1"/>
    <property type="molecule type" value="Genomic_DNA"/>
</dbReference>
<dbReference type="AlphaFoldDB" id="A0A0F9GKS6"/>
<accession>A0A0F9GKS6</accession>
<comment type="caution">
    <text evidence="1">The sequence shown here is derived from an EMBL/GenBank/DDBJ whole genome shotgun (WGS) entry which is preliminary data.</text>
</comment>
<gene>
    <name evidence="1" type="ORF">LCGC14_1898080</name>
</gene>
<name>A0A0F9GKS6_9ZZZZ</name>
<reference evidence="1" key="1">
    <citation type="journal article" date="2015" name="Nature">
        <title>Complex archaea that bridge the gap between prokaryotes and eukaryotes.</title>
        <authorList>
            <person name="Spang A."/>
            <person name="Saw J.H."/>
            <person name="Jorgensen S.L."/>
            <person name="Zaremba-Niedzwiedzka K."/>
            <person name="Martijn J."/>
            <person name="Lind A.E."/>
            <person name="van Eijk R."/>
            <person name="Schleper C."/>
            <person name="Guy L."/>
            <person name="Ettema T.J."/>
        </authorList>
    </citation>
    <scope>NUCLEOTIDE SEQUENCE</scope>
</reference>
<organism evidence="1">
    <name type="scientific">marine sediment metagenome</name>
    <dbReference type="NCBI Taxonomy" id="412755"/>
    <lineage>
        <taxon>unclassified sequences</taxon>
        <taxon>metagenomes</taxon>
        <taxon>ecological metagenomes</taxon>
    </lineage>
</organism>
<protein>
    <submittedName>
        <fullName evidence="1">Uncharacterized protein</fullName>
    </submittedName>
</protein>
<proteinExistence type="predicted"/>
<evidence type="ECO:0000313" key="1">
    <source>
        <dbReference type="EMBL" id="KKL91101.1"/>
    </source>
</evidence>
<sequence length="85" mass="9786">MAENTGPFLVKVSVYHIGPAQDYDGFVGSCKPVFDALVNNRFMPDDSRRHIRRQYEEVLVPKKEHTGTLIQIWPDKLTELERVDA</sequence>